<evidence type="ECO:0000313" key="9">
    <source>
        <dbReference type="Proteomes" id="UP001497623"/>
    </source>
</evidence>
<evidence type="ECO:0000256" key="2">
    <source>
        <dbReference type="ARBA" id="ARBA00005241"/>
    </source>
</evidence>
<feature type="transmembrane region" description="Helical" evidence="6">
    <location>
        <begin position="495"/>
        <end position="514"/>
    </location>
</feature>
<keyword evidence="9" id="KW-1185">Reference proteome</keyword>
<feature type="transmembrane region" description="Helical" evidence="6">
    <location>
        <begin position="78"/>
        <end position="98"/>
    </location>
</feature>
<reference evidence="8 9" key="1">
    <citation type="submission" date="2024-05" db="EMBL/GenBank/DDBJ databases">
        <authorList>
            <person name="Wallberg A."/>
        </authorList>
    </citation>
    <scope>NUCLEOTIDE SEQUENCE [LARGE SCALE GENOMIC DNA]</scope>
</reference>
<feature type="non-terminal residue" evidence="8">
    <location>
        <position position="540"/>
    </location>
</feature>
<gene>
    <name evidence="8" type="ORF">MNOR_LOCUS23457</name>
</gene>
<dbReference type="Gene3D" id="1.20.1250.20">
    <property type="entry name" value="MFS general substrate transporter like domains"/>
    <property type="match status" value="1"/>
</dbReference>
<keyword evidence="5 6" id="KW-0472">Membrane</keyword>
<dbReference type="EMBL" id="CAXKWB010020684">
    <property type="protein sequence ID" value="CAL4122735.1"/>
    <property type="molecule type" value="Genomic_DNA"/>
</dbReference>
<evidence type="ECO:0000256" key="1">
    <source>
        <dbReference type="ARBA" id="ARBA00004141"/>
    </source>
</evidence>
<dbReference type="Proteomes" id="UP001497623">
    <property type="component" value="Unassembled WGS sequence"/>
</dbReference>
<dbReference type="AlphaFoldDB" id="A0AAV2RDG9"/>
<dbReference type="InterPro" id="IPR036259">
    <property type="entry name" value="MFS_trans_sf"/>
</dbReference>
<comment type="similarity">
    <text evidence="2">Belongs to the major facilitator superfamily. MFSD6 family.</text>
</comment>
<proteinExistence type="inferred from homology"/>
<protein>
    <recommendedName>
        <fullName evidence="7">Major facilitator superfamily associated domain-containing protein</fullName>
    </recommendedName>
</protein>
<comment type="caution">
    <text evidence="8">The sequence shown here is derived from an EMBL/GenBank/DDBJ whole genome shotgun (WGS) entry which is preliminary data.</text>
</comment>
<organism evidence="8 9">
    <name type="scientific">Meganyctiphanes norvegica</name>
    <name type="common">Northern krill</name>
    <name type="synonym">Thysanopoda norvegica</name>
    <dbReference type="NCBI Taxonomy" id="48144"/>
    <lineage>
        <taxon>Eukaryota</taxon>
        <taxon>Metazoa</taxon>
        <taxon>Ecdysozoa</taxon>
        <taxon>Arthropoda</taxon>
        <taxon>Crustacea</taxon>
        <taxon>Multicrustacea</taxon>
        <taxon>Malacostraca</taxon>
        <taxon>Eumalacostraca</taxon>
        <taxon>Eucarida</taxon>
        <taxon>Euphausiacea</taxon>
        <taxon>Euphausiidae</taxon>
        <taxon>Meganyctiphanes</taxon>
    </lineage>
</organism>
<accession>A0AAV2RDG9</accession>
<dbReference type="Pfam" id="PF12832">
    <property type="entry name" value="MFS_1_like"/>
    <property type="match status" value="1"/>
</dbReference>
<feature type="domain" description="Major facilitator superfamily associated" evidence="7">
    <location>
        <begin position="44"/>
        <end position="538"/>
    </location>
</feature>
<evidence type="ECO:0000256" key="5">
    <source>
        <dbReference type="ARBA" id="ARBA00023136"/>
    </source>
</evidence>
<evidence type="ECO:0000259" key="7">
    <source>
        <dbReference type="Pfam" id="PF12832"/>
    </source>
</evidence>
<dbReference type="InterPro" id="IPR051717">
    <property type="entry name" value="MFS_MFSD6"/>
</dbReference>
<feature type="transmembrane region" description="Helical" evidence="6">
    <location>
        <begin position="105"/>
        <end position="126"/>
    </location>
</feature>
<keyword evidence="4 6" id="KW-1133">Transmembrane helix</keyword>
<dbReference type="PANTHER" id="PTHR16172">
    <property type="entry name" value="MAJOR FACILITATOR SUPERFAMILY DOMAIN-CONTAINING PROTEIN 6-LIKE"/>
    <property type="match status" value="1"/>
</dbReference>
<comment type="subcellular location">
    <subcellularLocation>
        <location evidence="1">Membrane</location>
        <topology evidence="1">Multi-pass membrane protein</topology>
    </subcellularLocation>
</comment>
<feature type="transmembrane region" description="Helical" evidence="6">
    <location>
        <begin position="459"/>
        <end position="479"/>
    </location>
</feature>
<dbReference type="InterPro" id="IPR024989">
    <property type="entry name" value="MFS_assoc_dom"/>
</dbReference>
<feature type="transmembrane region" description="Helical" evidence="6">
    <location>
        <begin position="47"/>
        <end position="66"/>
    </location>
</feature>
<dbReference type="GO" id="GO:0016020">
    <property type="term" value="C:membrane"/>
    <property type="evidence" value="ECO:0007669"/>
    <property type="project" value="UniProtKB-SubCell"/>
</dbReference>
<dbReference type="PANTHER" id="PTHR16172:SF35">
    <property type="entry name" value="MAJOR FACILITATOR SUPERFAMILY (MFS) PROFILE DOMAIN-CONTAINING PROTEIN"/>
    <property type="match status" value="1"/>
</dbReference>
<feature type="non-terminal residue" evidence="8">
    <location>
        <position position="1"/>
    </location>
</feature>
<evidence type="ECO:0000256" key="3">
    <source>
        <dbReference type="ARBA" id="ARBA00022692"/>
    </source>
</evidence>
<feature type="transmembrane region" description="Helical" evidence="6">
    <location>
        <begin position="418"/>
        <end position="438"/>
    </location>
</feature>
<feature type="transmembrane region" description="Helical" evidence="6">
    <location>
        <begin position="345"/>
        <end position="374"/>
    </location>
</feature>
<evidence type="ECO:0000256" key="4">
    <source>
        <dbReference type="ARBA" id="ARBA00022989"/>
    </source>
</evidence>
<feature type="transmembrane region" description="Helical" evidence="6">
    <location>
        <begin position="386"/>
        <end position="406"/>
    </location>
</feature>
<evidence type="ECO:0000256" key="6">
    <source>
        <dbReference type="SAM" id="Phobius"/>
    </source>
</evidence>
<dbReference type="SUPFAM" id="SSF103473">
    <property type="entry name" value="MFS general substrate transporter"/>
    <property type="match status" value="1"/>
</dbReference>
<keyword evidence="3 6" id="KW-0812">Transmembrane</keyword>
<sequence length="540" mass="61073">RCYWMSLRAQLSWQARQGSQRIRAGSRRAAVTCCGDFSTGRLVPLKLTFFVIMGATQCAAPFNTLFYRALGMTITETAFIHALKPLLPIFAPLIGGLVADKVNNFRVILVVTVALSGIVALINLAVPLARKTPHYSTEVNFDITCESSFRFTPVNTKDCLFLNKTVMIGEMKVRDCGYKCPVNAVEFPDNLFKTKKKTMLKITDSELIYHVCDIGIIKGTARGPQKCYRVNQNESLEEENMPKAFRIHNIPLNLKQMNNLENPSVLIDNEDFTMSAVNMNRFECNTGTVPKETTFRKVVIGDNSIDVDQQNELVTCYFHCRATVFHNQTCVEKSHSVEYNPDKTFWMLVTSTLLTTMLIGLSYTLLEVAVISFLKEFGYDYRLQQVYGCVGGMFFAPITGLLIDYIAGDREYHYKDYYIAFILYFCVKLLSAIMLIKLDLRFKRPTHSICMNICKTFRNVELLCLMIAVTFAGMCYGFIESFLPWHLQDMGAKNWLIGSLTTVASVSAFPFLLLSSAICNKFGHVQALVFSLVCYSVRCI</sequence>
<name>A0AAV2RDG9_MEGNR</name>
<evidence type="ECO:0000313" key="8">
    <source>
        <dbReference type="EMBL" id="CAL4122735.1"/>
    </source>
</evidence>